<evidence type="ECO:0000313" key="5">
    <source>
        <dbReference type="EMBL" id="KAL0477628.1"/>
    </source>
</evidence>
<evidence type="ECO:0000256" key="3">
    <source>
        <dbReference type="SAM" id="Phobius"/>
    </source>
</evidence>
<name>A0AAW2YKT4_9EUKA</name>
<keyword evidence="3" id="KW-0472">Membrane</keyword>
<dbReference type="Pfam" id="PF04389">
    <property type="entry name" value="Peptidase_M28"/>
    <property type="match status" value="1"/>
</dbReference>
<dbReference type="GO" id="GO:0006508">
    <property type="term" value="P:proteolysis"/>
    <property type="evidence" value="ECO:0007669"/>
    <property type="project" value="InterPro"/>
</dbReference>
<keyword evidence="3" id="KW-1133">Transmembrane helix</keyword>
<sequence>MIESIRNIASRKTTIDSMIRPIIFLFNGAEETMLSGAHAFTKNHPWSSHIRVFLNLEAAGTGGRPIVFQSTNAWVMSQYAFANQNALGTVAAQDVFQSNAVPSDTDYRYFVNAGMIGLDVAFYRNGHTYHTKRESFDLVDHSSIKNMGDDTLRFMERLSSITDEFPSRNEVDKSNVAVYYDLMSYYMVVMDAKSACAINIAVVFVTLFSLLRSFTFELVMSLVMLFCCLVCGIVSSVVNAVVLTKLFGCKMVFYSMHPYYALLLYGAPSLVGNLCSIRFFTKWFALDYKSVHRAITLTCLLILMVGTYFKIGTSFLPMLLCVTLSVTSFIESDHFVKRVLIVLLNVPCLLFIVFLSFSMLDLFVPVMGRFGDKPTDIIISVLTAILTNWIIVLIKPLLFEKNTKRTTWIVLSCFVVLSISTTIYSGLFVHPYSKFRPKRVSVQHVNHMVVNHFDHSKLQVDFKKSCHLTQSYIGVGSLDNIHEDFLNNHLEDFKYRNETELFYLPSFSRPVKRRNGFYTKLVNGNIEASNKITPHITVDYDQSSNRLFVGIDQSNTVKLLSTHVHVYSKNKFEQSSFEIIPLNQAKSSSALYSYSWIHFQGAQHDENDLKKKVWVSAYRHDNSTFGGISAIRVVSTCAEHQYFSSALNQTLRNVEWIAEARVMVSVADILLVEPCNLGE</sequence>
<feature type="domain" description="Peptidase M28" evidence="4">
    <location>
        <begin position="2"/>
        <end position="154"/>
    </location>
</feature>
<protein>
    <recommendedName>
        <fullName evidence="4">Peptidase M28 domain-containing protein</fullName>
    </recommendedName>
</protein>
<dbReference type="EMBL" id="JAOPGA020000204">
    <property type="protein sequence ID" value="KAL0477628.1"/>
    <property type="molecule type" value="Genomic_DNA"/>
</dbReference>
<dbReference type="SUPFAM" id="SSF53187">
    <property type="entry name" value="Zn-dependent exopeptidases"/>
    <property type="match status" value="1"/>
</dbReference>
<feature type="transmembrane region" description="Helical" evidence="3">
    <location>
        <begin position="406"/>
        <end position="429"/>
    </location>
</feature>
<feature type="transmembrane region" description="Helical" evidence="3">
    <location>
        <begin position="222"/>
        <end position="247"/>
    </location>
</feature>
<feature type="transmembrane region" description="Helical" evidence="3">
    <location>
        <begin position="185"/>
        <end position="210"/>
    </location>
</feature>
<keyword evidence="6" id="KW-1185">Reference proteome</keyword>
<feature type="transmembrane region" description="Helical" evidence="3">
    <location>
        <begin position="259"/>
        <end position="279"/>
    </location>
</feature>
<evidence type="ECO:0000256" key="2">
    <source>
        <dbReference type="ARBA" id="ARBA00005634"/>
    </source>
</evidence>
<reference evidence="5 6" key="1">
    <citation type="submission" date="2024-03" db="EMBL/GenBank/DDBJ databases">
        <title>The Acrasis kona genome and developmental transcriptomes reveal deep origins of eukaryotic multicellular pathways.</title>
        <authorList>
            <person name="Sheikh S."/>
            <person name="Fu C.-J."/>
            <person name="Brown M.W."/>
            <person name="Baldauf S.L."/>
        </authorList>
    </citation>
    <scope>NUCLEOTIDE SEQUENCE [LARGE SCALE GENOMIC DNA]</scope>
    <source>
        <strain evidence="5 6">ATCC MYA-3509</strain>
    </source>
</reference>
<dbReference type="AlphaFoldDB" id="A0AAW2YKT4"/>
<evidence type="ECO:0000313" key="6">
    <source>
        <dbReference type="Proteomes" id="UP001431209"/>
    </source>
</evidence>
<feature type="transmembrane region" description="Helical" evidence="3">
    <location>
        <begin position="377"/>
        <end position="394"/>
    </location>
</feature>
<evidence type="ECO:0000256" key="1">
    <source>
        <dbReference type="ARBA" id="ARBA00001947"/>
    </source>
</evidence>
<dbReference type="Gene3D" id="3.40.630.10">
    <property type="entry name" value="Zn peptidases"/>
    <property type="match status" value="1"/>
</dbReference>
<accession>A0AAW2YKT4</accession>
<dbReference type="GO" id="GO:0008235">
    <property type="term" value="F:metalloexopeptidase activity"/>
    <property type="evidence" value="ECO:0007669"/>
    <property type="project" value="InterPro"/>
</dbReference>
<dbReference type="PANTHER" id="PTHR12147">
    <property type="entry name" value="METALLOPEPTIDASE M28 FAMILY MEMBER"/>
    <property type="match status" value="1"/>
</dbReference>
<dbReference type="PANTHER" id="PTHR12147:SF26">
    <property type="entry name" value="PEPTIDASE M28 DOMAIN-CONTAINING PROTEIN"/>
    <property type="match status" value="1"/>
</dbReference>
<organism evidence="5 6">
    <name type="scientific">Acrasis kona</name>
    <dbReference type="NCBI Taxonomy" id="1008807"/>
    <lineage>
        <taxon>Eukaryota</taxon>
        <taxon>Discoba</taxon>
        <taxon>Heterolobosea</taxon>
        <taxon>Tetramitia</taxon>
        <taxon>Eutetramitia</taxon>
        <taxon>Acrasidae</taxon>
        <taxon>Acrasis</taxon>
    </lineage>
</organism>
<keyword evidence="3" id="KW-0812">Transmembrane</keyword>
<proteinExistence type="inferred from homology"/>
<gene>
    <name evidence="5" type="ORF">AKO1_005555</name>
</gene>
<evidence type="ECO:0000259" key="4">
    <source>
        <dbReference type="Pfam" id="PF04389"/>
    </source>
</evidence>
<comment type="caution">
    <text evidence="5">The sequence shown here is derived from an EMBL/GenBank/DDBJ whole genome shotgun (WGS) entry which is preliminary data.</text>
</comment>
<comment type="cofactor">
    <cofactor evidence="1">
        <name>Zn(2+)</name>
        <dbReference type="ChEBI" id="CHEBI:29105"/>
    </cofactor>
</comment>
<dbReference type="InterPro" id="IPR007484">
    <property type="entry name" value="Peptidase_M28"/>
</dbReference>
<dbReference type="Proteomes" id="UP001431209">
    <property type="component" value="Unassembled WGS sequence"/>
</dbReference>
<comment type="similarity">
    <text evidence="2">Belongs to the peptidase M28 family. M28B subfamily.</text>
</comment>
<feature type="transmembrane region" description="Helical" evidence="3">
    <location>
        <begin position="339"/>
        <end position="357"/>
    </location>
</feature>
<dbReference type="InterPro" id="IPR045175">
    <property type="entry name" value="M28_fam"/>
</dbReference>